<feature type="coiled-coil region" evidence="13">
    <location>
        <begin position="30"/>
        <end position="95"/>
    </location>
</feature>
<evidence type="ECO:0000256" key="3">
    <source>
        <dbReference type="ARBA" id="ARBA00010728"/>
    </source>
</evidence>
<evidence type="ECO:0000259" key="14">
    <source>
        <dbReference type="PROSITE" id="PS50862"/>
    </source>
</evidence>
<keyword evidence="6 12" id="KW-0547">Nucleotide-binding</keyword>
<dbReference type="InterPro" id="IPR045864">
    <property type="entry name" value="aa-tRNA-synth_II/BPL/LPL"/>
</dbReference>
<dbReference type="Pfam" id="PF00587">
    <property type="entry name" value="tRNA-synt_2b"/>
    <property type="match status" value="1"/>
</dbReference>
<dbReference type="NCBIfam" id="TIGR00414">
    <property type="entry name" value="serS"/>
    <property type="match status" value="1"/>
</dbReference>
<dbReference type="Pfam" id="PF02403">
    <property type="entry name" value="Seryl_tRNA_N"/>
    <property type="match status" value="1"/>
</dbReference>
<gene>
    <name evidence="12 15" type="primary">serS</name>
    <name evidence="15" type="ORF">JYP53_03465</name>
</gene>
<dbReference type="PANTHER" id="PTHR43697">
    <property type="entry name" value="SERYL-TRNA SYNTHETASE"/>
    <property type="match status" value="1"/>
</dbReference>
<evidence type="ECO:0000256" key="5">
    <source>
        <dbReference type="ARBA" id="ARBA00022598"/>
    </source>
</evidence>
<dbReference type="Gene3D" id="1.10.287.40">
    <property type="entry name" value="Serine-tRNA synthetase, tRNA binding domain"/>
    <property type="match status" value="1"/>
</dbReference>
<feature type="binding site" evidence="12">
    <location>
        <begin position="231"/>
        <end position="233"/>
    </location>
    <ligand>
        <name>L-serine</name>
        <dbReference type="ChEBI" id="CHEBI:33384"/>
    </ligand>
</feature>
<evidence type="ECO:0000256" key="7">
    <source>
        <dbReference type="ARBA" id="ARBA00022840"/>
    </source>
</evidence>
<evidence type="ECO:0000256" key="13">
    <source>
        <dbReference type="SAM" id="Coils"/>
    </source>
</evidence>
<reference evidence="15 16" key="1">
    <citation type="submission" date="2021-02" db="EMBL/GenBank/DDBJ databases">
        <title>PHA producing bacteria isolated from coastal sediment in Guangdong, Shenzhen.</title>
        <authorList>
            <person name="Zheng W."/>
            <person name="Yu S."/>
            <person name="Huang Y."/>
        </authorList>
    </citation>
    <scope>NUCLEOTIDE SEQUENCE [LARGE SCALE GENOMIC DNA]</scope>
    <source>
        <strain evidence="15 16">TN21-5</strain>
    </source>
</reference>
<dbReference type="GO" id="GO:0004828">
    <property type="term" value="F:serine-tRNA ligase activity"/>
    <property type="evidence" value="ECO:0007669"/>
    <property type="project" value="UniProtKB-EC"/>
</dbReference>
<dbReference type="EC" id="6.1.1.11" evidence="12"/>
<feature type="binding site" evidence="12">
    <location>
        <begin position="349"/>
        <end position="352"/>
    </location>
    <ligand>
        <name>ATP</name>
        <dbReference type="ChEBI" id="CHEBI:30616"/>
    </ligand>
</feature>
<keyword evidence="9 12" id="KW-0030">Aminoacyl-tRNA synthetase</keyword>
<comment type="catalytic activity">
    <reaction evidence="10 12">
        <text>tRNA(Sec) + L-serine + ATP = L-seryl-tRNA(Sec) + AMP + diphosphate + H(+)</text>
        <dbReference type="Rhea" id="RHEA:42580"/>
        <dbReference type="Rhea" id="RHEA-COMP:9742"/>
        <dbReference type="Rhea" id="RHEA-COMP:10128"/>
        <dbReference type="ChEBI" id="CHEBI:15378"/>
        <dbReference type="ChEBI" id="CHEBI:30616"/>
        <dbReference type="ChEBI" id="CHEBI:33019"/>
        <dbReference type="ChEBI" id="CHEBI:33384"/>
        <dbReference type="ChEBI" id="CHEBI:78442"/>
        <dbReference type="ChEBI" id="CHEBI:78533"/>
        <dbReference type="ChEBI" id="CHEBI:456215"/>
        <dbReference type="EC" id="6.1.1.11"/>
    </reaction>
</comment>
<dbReference type="InterPro" id="IPR002314">
    <property type="entry name" value="aa-tRNA-synt_IIb"/>
</dbReference>
<dbReference type="InterPro" id="IPR015866">
    <property type="entry name" value="Ser-tRNA-synth_1_N"/>
</dbReference>
<keyword evidence="16" id="KW-1185">Reference proteome</keyword>
<evidence type="ECO:0000256" key="1">
    <source>
        <dbReference type="ARBA" id="ARBA00004496"/>
    </source>
</evidence>
<feature type="binding site" evidence="12">
    <location>
        <position position="285"/>
    </location>
    <ligand>
        <name>L-serine</name>
        <dbReference type="ChEBI" id="CHEBI:33384"/>
    </ligand>
</feature>
<accession>A0ABS3BAS2</accession>
<proteinExistence type="inferred from homology"/>
<evidence type="ECO:0000256" key="11">
    <source>
        <dbReference type="ARBA" id="ARBA00048823"/>
    </source>
</evidence>
<dbReference type="InterPro" id="IPR042103">
    <property type="entry name" value="SerRS_1_N_sf"/>
</dbReference>
<dbReference type="Gene3D" id="3.30.930.10">
    <property type="entry name" value="Bira Bifunctional Protein, Domain 2"/>
    <property type="match status" value="1"/>
</dbReference>
<dbReference type="InterPro" id="IPR006195">
    <property type="entry name" value="aa-tRNA-synth_II"/>
</dbReference>
<feature type="binding site" evidence="12">
    <location>
        <position position="385"/>
    </location>
    <ligand>
        <name>L-serine</name>
        <dbReference type="ChEBI" id="CHEBI:33384"/>
    </ligand>
</feature>
<protein>
    <recommendedName>
        <fullName evidence="12">Serine--tRNA ligase</fullName>
        <ecNumber evidence="12">6.1.1.11</ecNumber>
    </recommendedName>
    <alternativeName>
        <fullName evidence="12">Seryl-tRNA synthetase</fullName>
        <shortName evidence="12">SerRS</shortName>
    </alternativeName>
    <alternativeName>
        <fullName evidence="12">Seryl-tRNA(Ser/Sec) synthetase</fullName>
    </alternativeName>
</protein>
<comment type="subcellular location">
    <subcellularLocation>
        <location evidence="1 12">Cytoplasm</location>
    </subcellularLocation>
</comment>
<evidence type="ECO:0000313" key="15">
    <source>
        <dbReference type="EMBL" id="MBN7768961.1"/>
    </source>
</evidence>
<evidence type="ECO:0000256" key="4">
    <source>
        <dbReference type="ARBA" id="ARBA00022490"/>
    </source>
</evidence>
<dbReference type="PANTHER" id="PTHR43697:SF1">
    <property type="entry name" value="SERINE--TRNA LIGASE"/>
    <property type="match status" value="1"/>
</dbReference>
<dbReference type="PRINTS" id="PR00981">
    <property type="entry name" value="TRNASYNTHSER"/>
</dbReference>
<keyword evidence="5 12" id="KW-0436">Ligase</keyword>
<evidence type="ECO:0000256" key="9">
    <source>
        <dbReference type="ARBA" id="ARBA00023146"/>
    </source>
</evidence>
<dbReference type="EMBL" id="JAFKDB010000008">
    <property type="protein sequence ID" value="MBN7768961.1"/>
    <property type="molecule type" value="Genomic_DNA"/>
</dbReference>
<evidence type="ECO:0000256" key="6">
    <source>
        <dbReference type="ARBA" id="ARBA00022741"/>
    </source>
</evidence>
<evidence type="ECO:0000256" key="10">
    <source>
        <dbReference type="ARBA" id="ARBA00047929"/>
    </source>
</evidence>
<comment type="caution">
    <text evidence="15">The sequence shown here is derived from an EMBL/GenBank/DDBJ whole genome shotgun (WGS) entry which is preliminary data.</text>
</comment>
<keyword evidence="4 12" id="KW-0963">Cytoplasm</keyword>
<evidence type="ECO:0000256" key="12">
    <source>
        <dbReference type="HAMAP-Rule" id="MF_00176"/>
    </source>
</evidence>
<dbReference type="HAMAP" id="MF_00176">
    <property type="entry name" value="Ser_tRNA_synth_type1"/>
    <property type="match status" value="1"/>
</dbReference>
<comment type="function">
    <text evidence="12">Catalyzes the attachment of serine to tRNA(Ser). Is also able to aminoacylate tRNA(Sec) with serine, to form the misacylated tRNA L-seryl-tRNA(Sec), which will be further converted into selenocysteinyl-tRNA(Sec).</text>
</comment>
<dbReference type="InterPro" id="IPR033729">
    <property type="entry name" value="SerRS_core"/>
</dbReference>
<feature type="binding site" evidence="12">
    <location>
        <begin position="262"/>
        <end position="264"/>
    </location>
    <ligand>
        <name>ATP</name>
        <dbReference type="ChEBI" id="CHEBI:30616"/>
    </ligand>
</feature>
<organism evidence="15 16">
    <name type="scientific">Marinobacter daepoensis</name>
    <dbReference type="NCBI Taxonomy" id="262077"/>
    <lineage>
        <taxon>Bacteria</taxon>
        <taxon>Pseudomonadati</taxon>
        <taxon>Pseudomonadota</taxon>
        <taxon>Gammaproteobacteria</taxon>
        <taxon>Pseudomonadales</taxon>
        <taxon>Marinobacteraceae</taxon>
        <taxon>Marinobacter</taxon>
    </lineage>
</organism>
<keyword evidence="7 12" id="KW-0067">ATP-binding</keyword>
<comment type="similarity">
    <text evidence="3 12">Belongs to the class-II aminoacyl-tRNA synthetase family. Type-1 seryl-tRNA synthetase subfamily.</text>
</comment>
<evidence type="ECO:0000256" key="2">
    <source>
        <dbReference type="ARBA" id="ARBA00005045"/>
    </source>
</evidence>
<dbReference type="PIRSF" id="PIRSF001529">
    <property type="entry name" value="Ser-tRNA-synth_IIa"/>
    <property type="match status" value="1"/>
</dbReference>
<keyword evidence="8 12" id="KW-0648">Protein biosynthesis</keyword>
<name>A0ABS3BAS2_9GAMM</name>
<feature type="domain" description="Aminoacyl-transfer RNA synthetases class-II family profile" evidence="14">
    <location>
        <begin position="171"/>
        <end position="410"/>
    </location>
</feature>
<dbReference type="Proteomes" id="UP000664344">
    <property type="component" value="Unassembled WGS sequence"/>
</dbReference>
<sequence>MLDPKRVRTQTEEIARRLAIKNFEFDIATFEQLEERRRAIQVRTETLQSEQNKRSKSIGKAKAAGEDIKPLLDEVESLKKQRGEAEDELRSVQESLNAFFAGIPNLPDEDVPAGESEDDNVETRVWGTPTTFEFEPKDHVTLGEELKGLDFEKATHLAHSRFAVMRGQLARLHRALAQFMLDQHTLKHGYTETYVPYLVNANTLFGTGQLPKFEEDLFRTAGDNPLYLIPTAEVPVTNLVADTILDDAELPLRLVCHTPCFRSEAGSYGRDVRGMIRLHQFDKVELVQVVRPEESAQALEELTGHAEKILQLLGLPYRVVTLCGGDMGFSAAKTYDLEVWLPGQGKYREISSCSNTRDFQARRMQARWRNPETGKPEPVNTLNGSGLAVGRAMVAVMENYQQADGSILVPDVLRPYMGGVERIQ</sequence>
<dbReference type="InterPro" id="IPR002317">
    <property type="entry name" value="Ser-tRNA-ligase_type_1"/>
</dbReference>
<dbReference type="PROSITE" id="PS50862">
    <property type="entry name" value="AA_TRNA_LIGASE_II"/>
    <property type="match status" value="1"/>
</dbReference>
<dbReference type="InterPro" id="IPR010978">
    <property type="entry name" value="tRNA-bd_arm"/>
</dbReference>
<comment type="subunit">
    <text evidence="12">Homodimer. The tRNA molecule binds across the dimer.</text>
</comment>
<dbReference type="RefSeq" id="WP_206556714.1">
    <property type="nucleotide sequence ID" value="NZ_JAFKDB010000008.1"/>
</dbReference>
<evidence type="ECO:0000313" key="16">
    <source>
        <dbReference type="Proteomes" id="UP000664344"/>
    </source>
</evidence>
<comment type="catalytic activity">
    <reaction evidence="11 12">
        <text>tRNA(Ser) + L-serine + ATP = L-seryl-tRNA(Ser) + AMP + diphosphate + H(+)</text>
        <dbReference type="Rhea" id="RHEA:12292"/>
        <dbReference type="Rhea" id="RHEA-COMP:9669"/>
        <dbReference type="Rhea" id="RHEA-COMP:9703"/>
        <dbReference type="ChEBI" id="CHEBI:15378"/>
        <dbReference type="ChEBI" id="CHEBI:30616"/>
        <dbReference type="ChEBI" id="CHEBI:33019"/>
        <dbReference type="ChEBI" id="CHEBI:33384"/>
        <dbReference type="ChEBI" id="CHEBI:78442"/>
        <dbReference type="ChEBI" id="CHEBI:78533"/>
        <dbReference type="ChEBI" id="CHEBI:456215"/>
        <dbReference type="EC" id="6.1.1.11"/>
    </reaction>
</comment>
<comment type="domain">
    <text evidence="12">Consists of two distinct domains, a catalytic core and a N-terminal extension that is involved in tRNA binding.</text>
</comment>
<dbReference type="CDD" id="cd00770">
    <property type="entry name" value="SerRS_core"/>
    <property type="match status" value="1"/>
</dbReference>
<comment type="pathway">
    <text evidence="2 12">Aminoacyl-tRNA biosynthesis; selenocysteinyl-tRNA(Sec) biosynthesis; L-seryl-tRNA(Sec) from L-serine and tRNA(Sec): step 1/1.</text>
</comment>
<evidence type="ECO:0000256" key="8">
    <source>
        <dbReference type="ARBA" id="ARBA00022917"/>
    </source>
</evidence>
<comment type="caution">
    <text evidence="12">Lacks conserved residue(s) required for the propagation of feature annotation.</text>
</comment>
<dbReference type="SUPFAM" id="SSF55681">
    <property type="entry name" value="Class II aaRS and biotin synthetases"/>
    <property type="match status" value="1"/>
</dbReference>
<dbReference type="SUPFAM" id="SSF46589">
    <property type="entry name" value="tRNA-binding arm"/>
    <property type="match status" value="1"/>
</dbReference>
<keyword evidence="13" id="KW-0175">Coiled coil</keyword>